<evidence type="ECO:0000256" key="5">
    <source>
        <dbReference type="ARBA" id="ARBA00022801"/>
    </source>
</evidence>
<comment type="subcellular location">
    <subcellularLocation>
        <location evidence="1">Cytoplasm</location>
    </subcellularLocation>
</comment>
<dbReference type="CDD" id="cd09931">
    <property type="entry name" value="SH2_C-SH2_SHP_like"/>
    <property type="match status" value="1"/>
</dbReference>
<evidence type="ECO:0000256" key="4">
    <source>
        <dbReference type="ARBA" id="ARBA00022737"/>
    </source>
</evidence>
<evidence type="ECO:0000256" key="10">
    <source>
        <dbReference type="SAM" id="MobiDB-lite"/>
    </source>
</evidence>
<dbReference type="PROSITE" id="PS50055">
    <property type="entry name" value="TYR_PHOSPHATASE_PTP"/>
    <property type="match status" value="1"/>
</dbReference>
<reference key="2">
    <citation type="submission" date="2011-10" db="EMBL/GenBank/DDBJ databases">
        <title>The genome and transcriptome sequence of Clonorchis sinensis provide insights into the carcinogenic liver fluke.</title>
        <authorList>
            <person name="Wang X."/>
            <person name="Huang Y."/>
            <person name="Chen W."/>
            <person name="Liu H."/>
            <person name="Guo L."/>
            <person name="Chen Y."/>
            <person name="Luo F."/>
            <person name="Zhou W."/>
            <person name="Sun J."/>
            <person name="Mao Q."/>
            <person name="Liang P."/>
            <person name="Zhou C."/>
            <person name="Tian Y."/>
            <person name="Men J."/>
            <person name="Lv X."/>
            <person name="Huang L."/>
            <person name="Zhou J."/>
            <person name="Hu Y."/>
            <person name="Li R."/>
            <person name="Zhang F."/>
            <person name="Lei H."/>
            <person name="Li X."/>
            <person name="Hu X."/>
            <person name="Liang C."/>
            <person name="Xu J."/>
            <person name="Wu Z."/>
            <person name="Yu X."/>
        </authorList>
    </citation>
    <scope>NUCLEOTIDE SEQUENCE</scope>
    <source>
        <strain>Henan</strain>
    </source>
</reference>
<feature type="domain" description="SH2" evidence="11">
    <location>
        <begin position="254"/>
        <end position="349"/>
    </location>
</feature>
<feature type="domain" description="SH2" evidence="11">
    <location>
        <begin position="148"/>
        <end position="244"/>
    </location>
</feature>
<protein>
    <recommendedName>
        <fullName evidence="2">protein-tyrosine-phosphatase</fullName>
        <ecNumber evidence="2">3.1.3.48</ecNumber>
    </recommendedName>
</protein>
<keyword evidence="4" id="KW-0677">Repeat</keyword>
<proteinExistence type="predicted"/>
<dbReference type="Proteomes" id="UP000008909">
    <property type="component" value="Unassembled WGS sequence"/>
</dbReference>
<accession>G7YUF3</accession>
<gene>
    <name evidence="14" type="ORF">CLF_111137</name>
</gene>
<dbReference type="Pfam" id="PF00017">
    <property type="entry name" value="SH2"/>
    <property type="match status" value="2"/>
</dbReference>
<keyword evidence="3" id="KW-0963">Cytoplasm</keyword>
<dbReference type="FunFam" id="3.30.505.10:FF:000018">
    <property type="entry name" value="Tyrosine-protein phosphatase non-receptor type"/>
    <property type="match status" value="1"/>
</dbReference>
<dbReference type="InterPro" id="IPR036860">
    <property type="entry name" value="SH2_dom_sf"/>
</dbReference>
<comment type="catalytic activity">
    <reaction evidence="8">
        <text>O-phospho-L-tyrosyl-[protein] + H2O = L-tyrosyl-[protein] + phosphate</text>
        <dbReference type="Rhea" id="RHEA:10684"/>
        <dbReference type="Rhea" id="RHEA-COMP:10136"/>
        <dbReference type="Rhea" id="RHEA-COMP:20101"/>
        <dbReference type="ChEBI" id="CHEBI:15377"/>
        <dbReference type="ChEBI" id="CHEBI:43474"/>
        <dbReference type="ChEBI" id="CHEBI:46858"/>
        <dbReference type="ChEBI" id="CHEBI:61978"/>
        <dbReference type="EC" id="3.1.3.48"/>
    </reaction>
</comment>
<dbReference type="GO" id="GO:0050839">
    <property type="term" value="F:cell adhesion molecule binding"/>
    <property type="evidence" value="ECO:0007669"/>
    <property type="project" value="TreeGrafter"/>
</dbReference>
<evidence type="ECO:0000259" key="12">
    <source>
        <dbReference type="PROSITE" id="PS50055"/>
    </source>
</evidence>
<dbReference type="InterPro" id="IPR029021">
    <property type="entry name" value="Prot-tyrosine_phosphatase-like"/>
</dbReference>
<dbReference type="Pfam" id="PF00102">
    <property type="entry name" value="Y_phosphatase"/>
    <property type="match status" value="2"/>
</dbReference>
<dbReference type="EC" id="3.1.3.48" evidence="2"/>
<feature type="region of interest" description="Disordered" evidence="10">
    <location>
        <begin position="386"/>
        <end position="405"/>
    </location>
</feature>
<dbReference type="InterPro" id="IPR000242">
    <property type="entry name" value="PTP_cat"/>
</dbReference>
<dbReference type="PRINTS" id="PR00401">
    <property type="entry name" value="SH2DOMAIN"/>
</dbReference>
<dbReference type="PROSITE" id="PS50001">
    <property type="entry name" value="SH2"/>
    <property type="match status" value="2"/>
</dbReference>
<dbReference type="SMART" id="SM00404">
    <property type="entry name" value="PTPc_motif"/>
    <property type="match status" value="1"/>
</dbReference>
<dbReference type="PRINTS" id="PR00700">
    <property type="entry name" value="PRTYPHPHTASE"/>
</dbReference>
<evidence type="ECO:0000259" key="13">
    <source>
        <dbReference type="PROSITE" id="PS50056"/>
    </source>
</evidence>
<evidence type="ECO:0000259" key="11">
    <source>
        <dbReference type="PROSITE" id="PS50001"/>
    </source>
</evidence>
<dbReference type="GO" id="GO:0030971">
    <property type="term" value="F:receptor tyrosine kinase binding"/>
    <property type="evidence" value="ECO:0007669"/>
    <property type="project" value="TreeGrafter"/>
</dbReference>
<sequence>MAWRHNIDEPLAAASRYCALTQLHEKQTVDFRPSDRFGDSFLPGCCARWGSTIDIAAEGVVSLGYHRQGRDIRTYVTSLILWNGRLTNIKNYMLELSSPSSYKEEIYFPYHLILFRLISVHTYQEGHELSWSGRMDTGRYDEENRTRWFHHNLTGLEAEKLLLQKGVSGSFLARPSHSTPGSFTLSVRRGDEVTHIRIQNTEEFLDLYGGEKFATLSELVTYYMENEGQLKEKNGDVIVLKYPLVSEDPTKERWFHGQITGKQAENMLLERGKYGGFLVRESVHRPGSYVLSVLTGEQVAHIMIQRRPNGMYDVGGGHQFSNLKQLVEFYYHTPMVEKNGGLVFLKQPFNTTRFNVSTIDQRIRQLEQESGHQGGLPGFLEEFEELHQEPQTKNSSREKGSMAYNRDKNRYKNILPFDRTQVVLLDGDPNEPGSDYINANYICWPVQLTESLSNGNSSSAMTSSGTHQLQSAKLGTGSSVGCLPVGPNITQPVSSMNSAAPFFFNGKPRYIATQGVVHSTQDSFWRMCWQERSAVIVMITKIVERGRNKCVRYWPTEQERELTFHTYGHTLRVRHISERNSVNYTLRQLLLIREPCETGKPQSSDQLATSGSNTCTLETTQESGLLSKNPNSDIASSPPKSAFPSDTNTDPTDDRSFTVYHYHFTVWPDHGTPSDPSCVLDFMHDISARQESISGSGPTIVHCSAGIGRTGTFIVIDMLINYIKTMGLNCDIDISRTIQMVREQRSGMVQTETQYRFIYKAVQQYVNTMSERVKLDNDLRPTGRDYTNINRAADDVGNLASVRAATVGIYPPNTSQPLPATDDLESTDHTVKPFSEVQADRNGRFALAYTSDSQDSNTSFLMPPIPPVLIPKYDRQYARTDISTINRTDYVVGSNWMARMGTACSPLRLVEDVAVYGCYPMSMKFLSVSIQIA</sequence>
<feature type="domain" description="Tyrosine specific protein phosphatases" evidence="13">
    <location>
        <begin position="680"/>
        <end position="756"/>
    </location>
</feature>
<dbReference type="PANTHER" id="PTHR46559:SF3">
    <property type="entry name" value="TYROSINE-PROTEIN PHOSPHATASE NON-RECEPTOR TYPE"/>
    <property type="match status" value="1"/>
</dbReference>
<dbReference type="PROSITE" id="PS00383">
    <property type="entry name" value="TYR_PHOSPHATASE_1"/>
    <property type="match status" value="1"/>
</dbReference>
<dbReference type="SUPFAM" id="SSF52799">
    <property type="entry name" value="(Phosphotyrosine protein) phosphatases II"/>
    <property type="match status" value="1"/>
</dbReference>
<dbReference type="CDD" id="cd10340">
    <property type="entry name" value="SH2_N-SH2_SHP_like"/>
    <property type="match status" value="1"/>
</dbReference>
<name>G7YUF3_CLOSI</name>
<feature type="domain" description="Tyrosine-protein phosphatase" evidence="12">
    <location>
        <begin position="379"/>
        <end position="765"/>
    </location>
</feature>
<evidence type="ECO:0000256" key="9">
    <source>
        <dbReference type="PROSITE-ProRule" id="PRU00191"/>
    </source>
</evidence>
<feature type="region of interest" description="Disordered" evidence="10">
    <location>
        <begin position="621"/>
        <end position="650"/>
    </location>
</feature>
<dbReference type="EMBL" id="DF144300">
    <property type="protein sequence ID" value="GAA56583.1"/>
    <property type="molecule type" value="Genomic_DNA"/>
</dbReference>
<evidence type="ECO:0000256" key="6">
    <source>
        <dbReference type="ARBA" id="ARBA00022912"/>
    </source>
</evidence>
<dbReference type="InterPro" id="IPR003595">
    <property type="entry name" value="Tyr_Pase_cat"/>
</dbReference>
<evidence type="ECO:0000256" key="3">
    <source>
        <dbReference type="ARBA" id="ARBA00022490"/>
    </source>
</evidence>
<evidence type="ECO:0000313" key="14">
    <source>
        <dbReference type="EMBL" id="GAA56583.1"/>
    </source>
</evidence>
<reference evidence="14" key="1">
    <citation type="journal article" date="2011" name="Genome Biol.">
        <title>The draft genome of the carcinogenic human liver fluke Clonorchis sinensis.</title>
        <authorList>
            <person name="Wang X."/>
            <person name="Chen W."/>
            <person name="Huang Y."/>
            <person name="Sun J."/>
            <person name="Men J."/>
            <person name="Liu H."/>
            <person name="Luo F."/>
            <person name="Guo L."/>
            <person name="Lv X."/>
            <person name="Deng C."/>
            <person name="Zhou C."/>
            <person name="Fan Y."/>
            <person name="Li X."/>
            <person name="Huang L."/>
            <person name="Hu Y."/>
            <person name="Liang C."/>
            <person name="Hu X."/>
            <person name="Xu J."/>
            <person name="Yu X."/>
        </authorList>
    </citation>
    <scope>NUCLEOTIDE SEQUENCE [LARGE SCALE GENOMIC DNA]</scope>
    <source>
        <strain evidence="14">Henan</strain>
    </source>
</reference>
<dbReference type="GO" id="GO:0004726">
    <property type="term" value="F:non-membrane spanning protein tyrosine phosphatase activity"/>
    <property type="evidence" value="ECO:0007669"/>
    <property type="project" value="TreeGrafter"/>
</dbReference>
<dbReference type="AlphaFoldDB" id="G7YUF3"/>
<dbReference type="PANTHER" id="PTHR46559">
    <property type="entry name" value="TYROSINE-PROTEIN PHOSPHATASE NON-RECEPTOR TYPE 11"/>
    <property type="match status" value="1"/>
</dbReference>
<keyword evidence="6" id="KW-0904">Protein phosphatase</keyword>
<organism evidence="14 15">
    <name type="scientific">Clonorchis sinensis</name>
    <name type="common">Chinese liver fluke</name>
    <dbReference type="NCBI Taxonomy" id="79923"/>
    <lineage>
        <taxon>Eukaryota</taxon>
        <taxon>Metazoa</taxon>
        <taxon>Spiralia</taxon>
        <taxon>Lophotrochozoa</taxon>
        <taxon>Platyhelminthes</taxon>
        <taxon>Trematoda</taxon>
        <taxon>Digenea</taxon>
        <taxon>Opisthorchiida</taxon>
        <taxon>Opisthorchiata</taxon>
        <taxon>Opisthorchiidae</taxon>
        <taxon>Clonorchis</taxon>
    </lineage>
</organism>
<dbReference type="Gene3D" id="3.90.190.10">
    <property type="entry name" value="Protein tyrosine phosphatase superfamily"/>
    <property type="match status" value="1"/>
</dbReference>
<evidence type="ECO:0000256" key="7">
    <source>
        <dbReference type="ARBA" id="ARBA00022999"/>
    </source>
</evidence>
<dbReference type="GO" id="GO:0005737">
    <property type="term" value="C:cytoplasm"/>
    <property type="evidence" value="ECO:0007669"/>
    <property type="project" value="UniProtKB-SubCell"/>
</dbReference>
<dbReference type="InterPro" id="IPR000387">
    <property type="entry name" value="Tyr_Pase_dom"/>
</dbReference>
<dbReference type="Gene3D" id="3.30.505.10">
    <property type="entry name" value="SH2 domain"/>
    <property type="match status" value="2"/>
</dbReference>
<dbReference type="GO" id="GO:0070374">
    <property type="term" value="P:positive regulation of ERK1 and ERK2 cascade"/>
    <property type="evidence" value="ECO:0007669"/>
    <property type="project" value="TreeGrafter"/>
</dbReference>
<keyword evidence="5" id="KW-0378">Hydrolase</keyword>
<dbReference type="PROSITE" id="PS50056">
    <property type="entry name" value="TYR_PHOSPHATASE_2"/>
    <property type="match status" value="1"/>
</dbReference>
<evidence type="ECO:0000256" key="2">
    <source>
        <dbReference type="ARBA" id="ARBA00013064"/>
    </source>
</evidence>
<dbReference type="InterPro" id="IPR016130">
    <property type="entry name" value="Tyr_Pase_AS"/>
</dbReference>
<dbReference type="SUPFAM" id="SSF55550">
    <property type="entry name" value="SH2 domain"/>
    <property type="match status" value="2"/>
</dbReference>
<evidence type="ECO:0000256" key="1">
    <source>
        <dbReference type="ARBA" id="ARBA00004496"/>
    </source>
</evidence>
<keyword evidence="7 9" id="KW-0727">SH2 domain</keyword>
<keyword evidence="15" id="KW-1185">Reference proteome</keyword>
<keyword evidence="14" id="KW-0675">Receptor</keyword>
<dbReference type="SMART" id="SM00194">
    <property type="entry name" value="PTPc"/>
    <property type="match status" value="1"/>
</dbReference>
<evidence type="ECO:0000313" key="15">
    <source>
        <dbReference type="Proteomes" id="UP000008909"/>
    </source>
</evidence>
<dbReference type="InterPro" id="IPR000980">
    <property type="entry name" value="SH2"/>
</dbReference>
<dbReference type="SMART" id="SM00252">
    <property type="entry name" value="SH2"/>
    <property type="match status" value="2"/>
</dbReference>
<evidence type="ECO:0000256" key="8">
    <source>
        <dbReference type="ARBA" id="ARBA00051722"/>
    </source>
</evidence>